<comment type="cofactor">
    <cofactor evidence="1">
        <name>Mg(2+)</name>
        <dbReference type="ChEBI" id="CHEBI:18420"/>
    </cofactor>
</comment>
<dbReference type="InterPro" id="IPR034291">
    <property type="entry name" value="TMP_synthase"/>
</dbReference>
<feature type="region of interest" description="Disordered" evidence="11">
    <location>
        <begin position="1"/>
        <end position="23"/>
    </location>
</feature>
<dbReference type="GO" id="GO:0000287">
    <property type="term" value="F:magnesium ion binding"/>
    <property type="evidence" value="ECO:0007669"/>
    <property type="project" value="UniProtKB-UniRule"/>
</dbReference>
<sequence length="225" mass="22950">MKESVPDPSPDSAARAGPRSRLPGPLLLVTDRLGATRPLTETVAAFLGAGGSWVWFRDRDLPRDERRRLAERVAERVFAEGGTLTIGSDLDLAAELGADGVHLGGGHGDRIGAARNRLGTRALIGLSAHSSTETAEAAARGADYATLSPIFPSASKPGYGPALGPDAIRTAPGLPIVALGGVTADTVGACRAAGAAACAVMGAVMSAPDPGTATRRLLEAWNRAQ</sequence>
<dbReference type="InterPro" id="IPR013785">
    <property type="entry name" value="Aldolase_TIM"/>
</dbReference>
<evidence type="ECO:0000256" key="10">
    <source>
        <dbReference type="HAMAP-Rule" id="MF_00097"/>
    </source>
</evidence>
<evidence type="ECO:0000256" key="3">
    <source>
        <dbReference type="ARBA" id="ARBA00022679"/>
    </source>
</evidence>
<dbReference type="PANTHER" id="PTHR20857">
    <property type="entry name" value="THIAMINE-PHOSPHATE PYROPHOSPHORYLASE"/>
    <property type="match status" value="1"/>
</dbReference>
<dbReference type="InterPro" id="IPR022998">
    <property type="entry name" value="ThiamineP_synth_TenI"/>
</dbReference>
<gene>
    <name evidence="13" type="primary">thiE_1</name>
    <name evidence="10" type="synonym">thiE</name>
    <name evidence="13" type="ORF">MET9862_00053</name>
</gene>
<dbReference type="Pfam" id="PF02581">
    <property type="entry name" value="TMP-TENI"/>
    <property type="match status" value="1"/>
</dbReference>
<feature type="binding site" evidence="10">
    <location>
        <position position="127"/>
    </location>
    <ligand>
        <name>4-amino-2-methyl-5-(diphosphooxymethyl)pyrimidine</name>
        <dbReference type="ChEBI" id="CHEBI:57841"/>
    </ligand>
</feature>
<feature type="binding site" evidence="10">
    <location>
        <begin position="153"/>
        <end position="155"/>
    </location>
    <ligand>
        <name>2-[(2R,5Z)-2-carboxy-4-methylthiazol-5(2H)-ylidene]ethyl phosphate</name>
        <dbReference type="ChEBI" id="CHEBI:62899"/>
    </ligand>
</feature>
<accession>A0A509E778</accession>
<keyword evidence="3 10" id="KW-0808">Transferase</keyword>
<evidence type="ECO:0000256" key="2">
    <source>
        <dbReference type="ARBA" id="ARBA00005165"/>
    </source>
</evidence>
<organism evidence="13 14">
    <name type="scientific">Methylobacterium symbioticum</name>
    <dbReference type="NCBI Taxonomy" id="2584084"/>
    <lineage>
        <taxon>Bacteria</taxon>
        <taxon>Pseudomonadati</taxon>
        <taxon>Pseudomonadota</taxon>
        <taxon>Alphaproteobacteria</taxon>
        <taxon>Hyphomicrobiales</taxon>
        <taxon>Methylobacteriaceae</taxon>
        <taxon>Methylobacterium</taxon>
    </lineage>
</organism>
<evidence type="ECO:0000313" key="14">
    <source>
        <dbReference type="Proteomes" id="UP000410984"/>
    </source>
</evidence>
<dbReference type="EC" id="2.5.1.3" evidence="10"/>
<evidence type="ECO:0000256" key="1">
    <source>
        <dbReference type="ARBA" id="ARBA00001946"/>
    </source>
</evidence>
<comment type="caution">
    <text evidence="10">Lacks conserved residue(s) required for the propagation of feature annotation.</text>
</comment>
<evidence type="ECO:0000256" key="8">
    <source>
        <dbReference type="ARBA" id="ARBA00047851"/>
    </source>
</evidence>
<keyword evidence="5" id="KW-0460">Magnesium</keyword>
<dbReference type="GO" id="GO:0009229">
    <property type="term" value="P:thiamine diphosphate biosynthetic process"/>
    <property type="evidence" value="ECO:0007669"/>
    <property type="project" value="UniProtKB-UniRule"/>
</dbReference>
<feature type="binding site" evidence="10">
    <location>
        <position position="181"/>
    </location>
    <ligand>
        <name>2-[(2R,5Z)-2-carboxy-4-methylthiazol-5(2H)-ylidene]ethyl phosphate</name>
        <dbReference type="ChEBI" id="CHEBI:62899"/>
    </ligand>
</feature>
<comment type="catalytic activity">
    <reaction evidence="8 10">
        <text>2-(2-carboxy-4-methylthiazol-5-yl)ethyl phosphate + 4-amino-2-methyl-5-(diphosphooxymethyl)pyrimidine + 2 H(+) = thiamine phosphate + CO2 + diphosphate</text>
        <dbReference type="Rhea" id="RHEA:47848"/>
        <dbReference type="ChEBI" id="CHEBI:15378"/>
        <dbReference type="ChEBI" id="CHEBI:16526"/>
        <dbReference type="ChEBI" id="CHEBI:33019"/>
        <dbReference type="ChEBI" id="CHEBI:37575"/>
        <dbReference type="ChEBI" id="CHEBI:57841"/>
        <dbReference type="ChEBI" id="CHEBI:62890"/>
        <dbReference type="EC" id="2.5.1.3"/>
    </reaction>
</comment>
<dbReference type="UniPathway" id="UPA00060">
    <property type="reaction ID" value="UER00141"/>
</dbReference>
<name>A0A509E778_9HYPH</name>
<keyword evidence="14" id="KW-1185">Reference proteome</keyword>
<evidence type="ECO:0000256" key="9">
    <source>
        <dbReference type="ARBA" id="ARBA00047883"/>
    </source>
</evidence>
<evidence type="ECO:0000256" key="7">
    <source>
        <dbReference type="ARBA" id="ARBA00047334"/>
    </source>
</evidence>
<comment type="pathway">
    <text evidence="2 10">Cofactor biosynthesis; thiamine diphosphate biosynthesis; thiamine phosphate from 4-amino-2-methyl-5-diphosphomethylpyrimidine and 4-methyl-5-(2-phosphoethyl)-thiazole: step 1/1.</text>
</comment>
<dbReference type="InterPro" id="IPR036206">
    <property type="entry name" value="ThiamineP_synth_sf"/>
</dbReference>
<dbReference type="GO" id="GO:0005737">
    <property type="term" value="C:cytoplasm"/>
    <property type="evidence" value="ECO:0007669"/>
    <property type="project" value="TreeGrafter"/>
</dbReference>
<protein>
    <recommendedName>
        <fullName evidence="10">Thiamine-phosphate synthase</fullName>
        <shortName evidence="10">TP synthase</shortName>
        <shortName evidence="10">TPS</shortName>
        <ecNumber evidence="10">2.5.1.3</ecNumber>
    </recommendedName>
    <alternativeName>
        <fullName evidence="10">Thiamine-phosphate pyrophosphorylase</fullName>
        <shortName evidence="10">TMP pyrophosphorylase</shortName>
        <shortName evidence="10">TMP-PPase</shortName>
    </alternativeName>
</protein>
<dbReference type="Proteomes" id="UP000410984">
    <property type="component" value="Unassembled WGS sequence"/>
</dbReference>
<comment type="catalytic activity">
    <reaction evidence="9 10">
        <text>2-[(2R,5Z)-2-carboxy-4-methylthiazol-5(2H)-ylidene]ethyl phosphate + 4-amino-2-methyl-5-(diphosphooxymethyl)pyrimidine + 2 H(+) = thiamine phosphate + CO2 + diphosphate</text>
        <dbReference type="Rhea" id="RHEA:47844"/>
        <dbReference type="ChEBI" id="CHEBI:15378"/>
        <dbReference type="ChEBI" id="CHEBI:16526"/>
        <dbReference type="ChEBI" id="CHEBI:33019"/>
        <dbReference type="ChEBI" id="CHEBI:37575"/>
        <dbReference type="ChEBI" id="CHEBI:57841"/>
        <dbReference type="ChEBI" id="CHEBI:62899"/>
        <dbReference type="EC" id="2.5.1.3"/>
    </reaction>
</comment>
<comment type="function">
    <text evidence="10">Condenses 4-methyl-5-(beta-hydroxyethyl)thiazole monophosphate (THZ-P) and 2-methyl-4-amino-5-hydroxymethyl pyrimidine pyrophosphate (HMP-PP) to form thiamine monophosphate (TMP).</text>
</comment>
<evidence type="ECO:0000259" key="12">
    <source>
        <dbReference type="Pfam" id="PF02581"/>
    </source>
</evidence>
<evidence type="ECO:0000256" key="5">
    <source>
        <dbReference type="ARBA" id="ARBA00022842"/>
    </source>
</evidence>
<evidence type="ECO:0000313" key="13">
    <source>
        <dbReference type="EMBL" id="VUD69504.1"/>
    </source>
</evidence>
<evidence type="ECO:0000256" key="11">
    <source>
        <dbReference type="SAM" id="MobiDB-lite"/>
    </source>
</evidence>
<dbReference type="GO" id="GO:0004789">
    <property type="term" value="F:thiamine-phosphate diphosphorylase activity"/>
    <property type="evidence" value="ECO:0007669"/>
    <property type="project" value="UniProtKB-UniRule"/>
</dbReference>
<reference evidence="13 14" key="1">
    <citation type="submission" date="2019-06" db="EMBL/GenBank/DDBJ databases">
        <authorList>
            <person name="Rodrigo-Torres L."/>
            <person name="Arahal R. D."/>
            <person name="Lucena T."/>
        </authorList>
    </citation>
    <scope>NUCLEOTIDE SEQUENCE [LARGE SCALE GENOMIC DNA]</scope>
    <source>
        <strain evidence="13 14">SB0023/3</strain>
    </source>
</reference>
<dbReference type="PANTHER" id="PTHR20857:SF15">
    <property type="entry name" value="THIAMINE-PHOSPHATE SYNTHASE"/>
    <property type="match status" value="1"/>
</dbReference>
<dbReference type="SUPFAM" id="SSF51391">
    <property type="entry name" value="Thiamin phosphate synthase"/>
    <property type="match status" value="1"/>
</dbReference>
<comment type="similarity">
    <text evidence="10">Belongs to the thiamine-phosphate synthase family.</text>
</comment>
<keyword evidence="4" id="KW-0479">Metal-binding</keyword>
<keyword evidence="6 10" id="KW-0784">Thiamine biosynthesis</keyword>
<dbReference type="GO" id="GO:0009228">
    <property type="term" value="P:thiamine biosynthetic process"/>
    <property type="evidence" value="ECO:0007669"/>
    <property type="project" value="UniProtKB-KW"/>
</dbReference>
<comment type="catalytic activity">
    <reaction evidence="7 10">
        <text>4-methyl-5-(2-phosphooxyethyl)-thiazole + 4-amino-2-methyl-5-(diphosphooxymethyl)pyrimidine + H(+) = thiamine phosphate + diphosphate</text>
        <dbReference type="Rhea" id="RHEA:22328"/>
        <dbReference type="ChEBI" id="CHEBI:15378"/>
        <dbReference type="ChEBI" id="CHEBI:33019"/>
        <dbReference type="ChEBI" id="CHEBI:37575"/>
        <dbReference type="ChEBI" id="CHEBI:57841"/>
        <dbReference type="ChEBI" id="CHEBI:58296"/>
        <dbReference type="EC" id="2.5.1.3"/>
    </reaction>
</comment>
<dbReference type="CDD" id="cd00564">
    <property type="entry name" value="TMP_TenI"/>
    <property type="match status" value="1"/>
</dbReference>
<feature type="compositionally biased region" description="Low complexity" evidence="11">
    <location>
        <begin position="12"/>
        <end position="23"/>
    </location>
</feature>
<dbReference type="AlphaFoldDB" id="A0A509E778"/>
<feature type="domain" description="Thiamine phosphate synthase/TenI" evidence="12">
    <location>
        <begin position="26"/>
        <end position="204"/>
    </location>
</feature>
<dbReference type="Gene3D" id="3.20.20.70">
    <property type="entry name" value="Aldolase class I"/>
    <property type="match status" value="1"/>
</dbReference>
<proteinExistence type="inferred from homology"/>
<dbReference type="EMBL" id="CABFPH010000001">
    <property type="protein sequence ID" value="VUD69504.1"/>
    <property type="molecule type" value="Genomic_DNA"/>
</dbReference>
<evidence type="ECO:0000256" key="4">
    <source>
        <dbReference type="ARBA" id="ARBA00022723"/>
    </source>
</evidence>
<evidence type="ECO:0000256" key="6">
    <source>
        <dbReference type="ARBA" id="ARBA00022977"/>
    </source>
</evidence>
<feature type="binding site" evidence="10">
    <location>
        <position position="156"/>
    </location>
    <ligand>
        <name>4-amino-2-methyl-5-(diphosphooxymethyl)pyrimidine</name>
        <dbReference type="ChEBI" id="CHEBI:57841"/>
    </ligand>
</feature>
<dbReference type="HAMAP" id="MF_00097">
    <property type="entry name" value="TMP_synthase"/>
    <property type="match status" value="1"/>
</dbReference>